<dbReference type="RefSeq" id="WP_011938093.1">
    <property type="nucleotide sequence ID" value="NC_009483.1"/>
</dbReference>
<dbReference type="SUPFAM" id="SSF69786">
    <property type="entry name" value="YggU-like"/>
    <property type="match status" value="1"/>
</dbReference>
<evidence type="ECO:0000313" key="4">
    <source>
        <dbReference type="Proteomes" id="UP000006695"/>
    </source>
</evidence>
<organism evidence="3 4">
    <name type="scientific">Geotalea uraniireducens (strain Rf4)</name>
    <name type="common">Geobacter uraniireducens</name>
    <dbReference type="NCBI Taxonomy" id="351605"/>
    <lineage>
        <taxon>Bacteria</taxon>
        <taxon>Pseudomonadati</taxon>
        <taxon>Thermodesulfobacteriota</taxon>
        <taxon>Desulfuromonadia</taxon>
        <taxon>Geobacterales</taxon>
        <taxon>Geobacteraceae</taxon>
        <taxon>Geotalea</taxon>
    </lineage>
</organism>
<dbReference type="HOGENOM" id="CLU_130694_6_0_7"/>
<evidence type="ECO:0000256" key="1">
    <source>
        <dbReference type="ARBA" id="ARBA00010364"/>
    </source>
</evidence>
<dbReference type="PANTHER" id="PTHR13420">
    <property type="entry name" value="UPF0235 PROTEIN C15ORF40"/>
    <property type="match status" value="1"/>
</dbReference>
<dbReference type="GO" id="GO:0005737">
    <property type="term" value="C:cytoplasm"/>
    <property type="evidence" value="ECO:0007669"/>
    <property type="project" value="TreeGrafter"/>
</dbReference>
<dbReference type="AlphaFoldDB" id="A5GAM3"/>
<evidence type="ECO:0000313" key="3">
    <source>
        <dbReference type="EMBL" id="ABQ25371.1"/>
    </source>
</evidence>
<dbReference type="SMART" id="SM01152">
    <property type="entry name" value="DUF167"/>
    <property type="match status" value="1"/>
</dbReference>
<gene>
    <name evidence="3" type="ordered locus">Gura_1167</name>
</gene>
<reference evidence="3 4" key="1">
    <citation type="submission" date="2007-05" db="EMBL/GenBank/DDBJ databases">
        <title>Complete sequence of Geobacter uraniireducens Rf4.</title>
        <authorList>
            <consortium name="US DOE Joint Genome Institute"/>
            <person name="Copeland A."/>
            <person name="Lucas S."/>
            <person name="Lapidus A."/>
            <person name="Barry K."/>
            <person name="Detter J.C."/>
            <person name="Glavina del Rio T."/>
            <person name="Hammon N."/>
            <person name="Israni S."/>
            <person name="Dalin E."/>
            <person name="Tice H."/>
            <person name="Pitluck S."/>
            <person name="Chertkov O."/>
            <person name="Brettin T."/>
            <person name="Bruce D."/>
            <person name="Han C."/>
            <person name="Schmutz J."/>
            <person name="Larimer F."/>
            <person name="Land M."/>
            <person name="Hauser L."/>
            <person name="Kyrpides N."/>
            <person name="Mikhailova N."/>
            <person name="Shelobolina E."/>
            <person name="Aklujkar M."/>
            <person name="Lovley D."/>
            <person name="Richardson P."/>
        </authorList>
    </citation>
    <scope>NUCLEOTIDE SEQUENCE [LARGE SCALE GENOMIC DNA]</scope>
    <source>
        <strain evidence="3 4">Rf4</strain>
    </source>
</reference>
<dbReference type="Proteomes" id="UP000006695">
    <property type="component" value="Chromosome"/>
</dbReference>
<proteinExistence type="inferred from homology"/>
<dbReference type="OrthoDB" id="9800587at2"/>
<dbReference type="Gene3D" id="3.30.1200.10">
    <property type="entry name" value="YggU-like"/>
    <property type="match status" value="1"/>
</dbReference>
<sequence length="102" mass="10906">MKNESDTGGLKITETADGVIFTVHVQPRASRNEICGVQGDELKLRLTAPPVEDAANKLCVELLAKALKVAKSRVTITAGAKSRHKTVKVEGITTEPVLSLLK</sequence>
<keyword evidence="4" id="KW-1185">Reference proteome</keyword>
<comment type="similarity">
    <text evidence="1 2">Belongs to the UPF0235 family.</text>
</comment>
<dbReference type="KEGG" id="gur:Gura_1167"/>
<dbReference type="NCBIfam" id="TIGR00251">
    <property type="entry name" value="DUF167 family protein"/>
    <property type="match status" value="1"/>
</dbReference>
<dbReference type="InterPro" id="IPR003746">
    <property type="entry name" value="DUF167"/>
</dbReference>
<dbReference type="HAMAP" id="MF_00634">
    <property type="entry name" value="UPF0235"/>
    <property type="match status" value="1"/>
</dbReference>
<dbReference type="InterPro" id="IPR036591">
    <property type="entry name" value="YggU-like_sf"/>
</dbReference>
<dbReference type="STRING" id="351605.Gura_1167"/>
<dbReference type="Pfam" id="PF02594">
    <property type="entry name" value="DUF167"/>
    <property type="match status" value="1"/>
</dbReference>
<accession>A5GAM3</accession>
<name>A5GAM3_GEOUR</name>
<dbReference type="EMBL" id="CP000698">
    <property type="protein sequence ID" value="ABQ25371.1"/>
    <property type="molecule type" value="Genomic_DNA"/>
</dbReference>
<dbReference type="PANTHER" id="PTHR13420:SF7">
    <property type="entry name" value="UPF0235 PROTEIN C15ORF40"/>
    <property type="match status" value="1"/>
</dbReference>
<protein>
    <recommendedName>
        <fullName evidence="2">UPF0235 protein Gura_1167</fullName>
    </recommendedName>
</protein>
<evidence type="ECO:0000256" key="2">
    <source>
        <dbReference type="HAMAP-Rule" id="MF_00634"/>
    </source>
</evidence>